<dbReference type="Gene3D" id="3.20.20.70">
    <property type="entry name" value="Aldolase class I"/>
    <property type="match status" value="1"/>
</dbReference>
<feature type="domain" description="NADH:flavin oxidoreductase/NADH oxidase N-terminal" evidence="1">
    <location>
        <begin position="7"/>
        <end position="362"/>
    </location>
</feature>
<dbReference type="SUPFAM" id="SSF51395">
    <property type="entry name" value="FMN-linked oxidoreductases"/>
    <property type="match status" value="1"/>
</dbReference>
<proteinExistence type="predicted"/>
<dbReference type="InterPro" id="IPR001155">
    <property type="entry name" value="OxRdtase_FMN_N"/>
</dbReference>
<evidence type="ECO:0000313" key="3">
    <source>
        <dbReference type="Proteomes" id="UP001221142"/>
    </source>
</evidence>
<dbReference type="PANTHER" id="PTHR22893">
    <property type="entry name" value="NADH OXIDOREDUCTASE-RELATED"/>
    <property type="match status" value="1"/>
</dbReference>
<protein>
    <submittedName>
        <fullName evidence="2">FMN-linked oxidoreductase</fullName>
    </submittedName>
</protein>
<sequence>MSRPERKLFTPIRVGDLTLSHRVVLAPMTRLRVDANTGVILPGVVREMYAQRASMPGTLLISEGTLVAKKAGAYVLPVHAELEDVISAGLKGLHAASPGIWSEEQVVAWREVTDAVHARGSFIYCQLFGMGRAATSPELLNPDVDFDLVSASAIPLPGETIVPRELTVDEIKEYVEFFVAAAQNAMKAGFDGVEIHGANGYLLDAFLQDTANQRTDAYGGSPENRARFFLEVVDETVKAIGASKVGVRFSPWSEFQGMLMDDPLPTFTYAVRSLLRYPDLAFIHIVEPRISGAMPLELNERNAAQSNDFIRDLWRGRTLISAGGYTRETALERAEEEENELVAFGRHFLANPDLPARLVKDISLAKGDRSKYYLSTMDPEGYTSYPFSSA</sequence>
<comment type="caution">
    <text evidence="2">The sequence shown here is derived from an EMBL/GenBank/DDBJ whole genome shotgun (WGS) entry which is preliminary data.</text>
</comment>
<dbReference type="GO" id="GO:0003959">
    <property type="term" value="F:NADPH dehydrogenase activity"/>
    <property type="evidence" value="ECO:0007669"/>
    <property type="project" value="TreeGrafter"/>
</dbReference>
<dbReference type="GO" id="GO:0010181">
    <property type="term" value="F:FMN binding"/>
    <property type="evidence" value="ECO:0007669"/>
    <property type="project" value="InterPro"/>
</dbReference>
<dbReference type="AlphaFoldDB" id="A0AAD7BAM0"/>
<dbReference type="Proteomes" id="UP001221142">
    <property type="component" value="Unassembled WGS sequence"/>
</dbReference>
<evidence type="ECO:0000313" key="2">
    <source>
        <dbReference type="EMBL" id="KAJ7615552.1"/>
    </source>
</evidence>
<accession>A0AAD7BAM0</accession>
<dbReference type="CDD" id="cd02933">
    <property type="entry name" value="OYE_like_FMN"/>
    <property type="match status" value="1"/>
</dbReference>
<evidence type="ECO:0000259" key="1">
    <source>
        <dbReference type="Pfam" id="PF00724"/>
    </source>
</evidence>
<dbReference type="Pfam" id="PF00724">
    <property type="entry name" value="Oxidored_FMN"/>
    <property type="match status" value="1"/>
</dbReference>
<reference evidence="2" key="1">
    <citation type="submission" date="2023-03" db="EMBL/GenBank/DDBJ databases">
        <title>Massive genome expansion in bonnet fungi (Mycena s.s.) driven by repeated elements and novel gene families across ecological guilds.</title>
        <authorList>
            <consortium name="Lawrence Berkeley National Laboratory"/>
            <person name="Harder C.B."/>
            <person name="Miyauchi S."/>
            <person name="Viragh M."/>
            <person name="Kuo A."/>
            <person name="Thoen E."/>
            <person name="Andreopoulos B."/>
            <person name="Lu D."/>
            <person name="Skrede I."/>
            <person name="Drula E."/>
            <person name="Henrissat B."/>
            <person name="Morin E."/>
            <person name="Kohler A."/>
            <person name="Barry K."/>
            <person name="LaButti K."/>
            <person name="Morin E."/>
            <person name="Salamov A."/>
            <person name="Lipzen A."/>
            <person name="Mereny Z."/>
            <person name="Hegedus B."/>
            <person name="Baldrian P."/>
            <person name="Stursova M."/>
            <person name="Weitz H."/>
            <person name="Taylor A."/>
            <person name="Grigoriev I.V."/>
            <person name="Nagy L.G."/>
            <person name="Martin F."/>
            <person name="Kauserud H."/>
        </authorList>
    </citation>
    <scope>NUCLEOTIDE SEQUENCE</scope>
    <source>
        <strain evidence="2">9284</strain>
    </source>
</reference>
<keyword evidence="3" id="KW-1185">Reference proteome</keyword>
<dbReference type="InterPro" id="IPR045247">
    <property type="entry name" value="Oye-like"/>
</dbReference>
<dbReference type="PANTHER" id="PTHR22893:SF91">
    <property type="entry name" value="NADPH DEHYDROGENASE 2-RELATED"/>
    <property type="match status" value="1"/>
</dbReference>
<dbReference type="EMBL" id="JARKIF010000024">
    <property type="protein sequence ID" value="KAJ7615552.1"/>
    <property type="molecule type" value="Genomic_DNA"/>
</dbReference>
<dbReference type="InterPro" id="IPR013785">
    <property type="entry name" value="Aldolase_TIM"/>
</dbReference>
<organism evidence="2 3">
    <name type="scientific">Roridomyces roridus</name>
    <dbReference type="NCBI Taxonomy" id="1738132"/>
    <lineage>
        <taxon>Eukaryota</taxon>
        <taxon>Fungi</taxon>
        <taxon>Dikarya</taxon>
        <taxon>Basidiomycota</taxon>
        <taxon>Agaricomycotina</taxon>
        <taxon>Agaricomycetes</taxon>
        <taxon>Agaricomycetidae</taxon>
        <taxon>Agaricales</taxon>
        <taxon>Marasmiineae</taxon>
        <taxon>Mycenaceae</taxon>
        <taxon>Roridomyces</taxon>
    </lineage>
</organism>
<gene>
    <name evidence="2" type="ORF">FB45DRAFT_992947</name>
</gene>
<name>A0AAD7BAM0_9AGAR</name>